<gene>
    <name evidence="1" type="ORF">QSP1433_LOCUS8295</name>
</gene>
<sequence length="232" mass="25706">MAMEVGHCVGFAAVGAIALGFMWRRKYAGKCDEIVRTRKRVCVFCGSQNGDDGKFVEMAYLVGKKMAERDVELVYGGGDVGLMGAVSRGVKENGGFVIGILPRALINRELKGSECPNSKLYLVDTMHERKQMMAEHCDAYLALPGGVGTFEEIFEAITWTALGIQNKTVGLFNIDGFYDPLNQLMETAFSKKFIKSRRVLNIVVTETEVDALLDKVLEPRPENPNARWNIKS</sequence>
<dbReference type="Pfam" id="PF03641">
    <property type="entry name" value="Lysine_decarbox"/>
    <property type="match status" value="1"/>
</dbReference>
<dbReference type="AlphaFoldDB" id="A0A7S2RYL7"/>
<dbReference type="Gene3D" id="3.40.50.450">
    <property type="match status" value="1"/>
</dbReference>
<dbReference type="GO" id="GO:0016799">
    <property type="term" value="F:hydrolase activity, hydrolyzing N-glycosyl compounds"/>
    <property type="evidence" value="ECO:0007669"/>
    <property type="project" value="TreeGrafter"/>
</dbReference>
<dbReference type="EMBL" id="HBHK01013196">
    <property type="protein sequence ID" value="CAD9684049.1"/>
    <property type="molecule type" value="Transcribed_RNA"/>
</dbReference>
<name>A0A7S2RYL7_9STRA</name>
<accession>A0A7S2RYL7</accession>
<evidence type="ECO:0000313" key="1">
    <source>
        <dbReference type="EMBL" id="CAD9684049.1"/>
    </source>
</evidence>
<dbReference type="InterPro" id="IPR031100">
    <property type="entry name" value="LOG_fam"/>
</dbReference>
<dbReference type="GO" id="GO:0005829">
    <property type="term" value="C:cytosol"/>
    <property type="evidence" value="ECO:0007669"/>
    <property type="project" value="TreeGrafter"/>
</dbReference>
<dbReference type="NCBIfam" id="TIGR00730">
    <property type="entry name" value="Rossman fold protein, TIGR00730 family"/>
    <property type="match status" value="1"/>
</dbReference>
<evidence type="ECO:0008006" key="2">
    <source>
        <dbReference type="Google" id="ProtNLM"/>
    </source>
</evidence>
<reference evidence="1" key="1">
    <citation type="submission" date="2021-01" db="EMBL/GenBank/DDBJ databases">
        <authorList>
            <person name="Corre E."/>
            <person name="Pelletier E."/>
            <person name="Niang G."/>
            <person name="Scheremetjew M."/>
            <person name="Finn R."/>
            <person name="Kale V."/>
            <person name="Holt S."/>
            <person name="Cochrane G."/>
            <person name="Meng A."/>
            <person name="Brown T."/>
            <person name="Cohen L."/>
        </authorList>
    </citation>
    <scope>NUCLEOTIDE SEQUENCE</scope>
    <source>
        <strain evidence="1">NY070348D</strain>
    </source>
</reference>
<dbReference type="SUPFAM" id="SSF102405">
    <property type="entry name" value="MCP/YpsA-like"/>
    <property type="match status" value="1"/>
</dbReference>
<organism evidence="1">
    <name type="scientific">Mucochytrium quahogii</name>
    <dbReference type="NCBI Taxonomy" id="96639"/>
    <lineage>
        <taxon>Eukaryota</taxon>
        <taxon>Sar</taxon>
        <taxon>Stramenopiles</taxon>
        <taxon>Bigyra</taxon>
        <taxon>Labyrinthulomycetes</taxon>
        <taxon>Thraustochytrida</taxon>
        <taxon>Thraustochytriidae</taxon>
        <taxon>Mucochytrium</taxon>
    </lineage>
</organism>
<proteinExistence type="predicted"/>
<protein>
    <recommendedName>
        <fullName evidence="2">Cytokinin riboside 5'-monophosphate phosphoribohydrolase</fullName>
    </recommendedName>
</protein>
<dbReference type="InterPro" id="IPR005269">
    <property type="entry name" value="LOG"/>
</dbReference>
<dbReference type="PANTHER" id="PTHR31223:SF70">
    <property type="entry name" value="LOG FAMILY PROTEIN YJL055W"/>
    <property type="match status" value="1"/>
</dbReference>
<dbReference type="PANTHER" id="PTHR31223">
    <property type="entry name" value="LOG FAMILY PROTEIN YJL055W"/>
    <property type="match status" value="1"/>
</dbReference>
<dbReference type="GO" id="GO:0009691">
    <property type="term" value="P:cytokinin biosynthetic process"/>
    <property type="evidence" value="ECO:0007669"/>
    <property type="project" value="InterPro"/>
</dbReference>